<evidence type="ECO:0000256" key="1">
    <source>
        <dbReference type="ARBA" id="ARBA00004651"/>
    </source>
</evidence>
<dbReference type="InterPro" id="IPR003856">
    <property type="entry name" value="LPS_length_determ_N"/>
</dbReference>
<dbReference type="OrthoDB" id="2360475at2"/>
<dbReference type="GO" id="GO:0000271">
    <property type="term" value="P:polysaccharide biosynthetic process"/>
    <property type="evidence" value="ECO:0007669"/>
    <property type="project" value="UniProtKB-KW"/>
</dbReference>
<dbReference type="Pfam" id="PF02706">
    <property type="entry name" value="Wzz"/>
    <property type="match status" value="1"/>
</dbReference>
<protein>
    <recommendedName>
        <fullName evidence="4">Capsular polysaccharide biosynthesis protein CpsC</fullName>
    </recommendedName>
</protein>
<evidence type="ECO:0000256" key="2">
    <source>
        <dbReference type="ARBA" id="ARBA00005132"/>
    </source>
</evidence>
<dbReference type="GO" id="GO:0004713">
    <property type="term" value="F:protein tyrosine kinase activity"/>
    <property type="evidence" value="ECO:0007669"/>
    <property type="project" value="TreeGrafter"/>
</dbReference>
<evidence type="ECO:0000256" key="12">
    <source>
        <dbReference type="SAM" id="Phobius"/>
    </source>
</evidence>
<proteinExistence type="inferred from homology"/>
<feature type="transmembrane region" description="Helical" evidence="12">
    <location>
        <begin position="176"/>
        <end position="193"/>
    </location>
</feature>
<evidence type="ECO:0000259" key="13">
    <source>
        <dbReference type="Pfam" id="PF02706"/>
    </source>
</evidence>
<dbReference type="AlphaFoldDB" id="A0A1H0YCB3"/>
<dbReference type="GO" id="GO:0005886">
    <property type="term" value="C:plasma membrane"/>
    <property type="evidence" value="ECO:0007669"/>
    <property type="project" value="UniProtKB-SubCell"/>
</dbReference>
<evidence type="ECO:0000256" key="8">
    <source>
        <dbReference type="ARBA" id="ARBA00022989"/>
    </source>
</evidence>
<gene>
    <name evidence="14" type="ORF">SAMN04487752_0858</name>
</gene>
<keyword evidence="8 12" id="KW-1133">Transmembrane helix</keyword>
<evidence type="ECO:0000313" key="14">
    <source>
        <dbReference type="EMBL" id="SDQ12733.1"/>
    </source>
</evidence>
<evidence type="ECO:0000313" key="15">
    <source>
        <dbReference type="Proteomes" id="UP000199481"/>
    </source>
</evidence>
<evidence type="ECO:0000256" key="11">
    <source>
        <dbReference type="ARBA" id="ARBA00045736"/>
    </source>
</evidence>
<dbReference type="InterPro" id="IPR050445">
    <property type="entry name" value="Bact_polysacc_biosynth/exp"/>
</dbReference>
<comment type="subcellular location">
    <subcellularLocation>
        <location evidence="1">Cell membrane</location>
        <topology evidence="1">Multi-pass membrane protein</topology>
    </subcellularLocation>
</comment>
<organism evidence="14 15">
    <name type="scientific">Carnobacterium viridans</name>
    <dbReference type="NCBI Taxonomy" id="174587"/>
    <lineage>
        <taxon>Bacteria</taxon>
        <taxon>Bacillati</taxon>
        <taxon>Bacillota</taxon>
        <taxon>Bacilli</taxon>
        <taxon>Lactobacillales</taxon>
        <taxon>Carnobacteriaceae</taxon>
        <taxon>Carnobacterium</taxon>
    </lineage>
</organism>
<keyword evidence="9 12" id="KW-0472">Membrane</keyword>
<evidence type="ECO:0000256" key="10">
    <source>
        <dbReference type="ARBA" id="ARBA00023169"/>
    </source>
</evidence>
<keyword evidence="7" id="KW-0972">Capsule biogenesis/degradation</keyword>
<reference evidence="15" key="1">
    <citation type="submission" date="2016-10" db="EMBL/GenBank/DDBJ databases">
        <authorList>
            <person name="Varghese N."/>
            <person name="Submissions S."/>
        </authorList>
    </citation>
    <scope>NUCLEOTIDE SEQUENCE [LARGE SCALE GENOMIC DNA]</scope>
    <source>
        <strain evidence="15">MPL-11</strain>
    </source>
</reference>
<accession>A0A1H0YCB3</accession>
<dbReference type="EMBL" id="FNJW01000008">
    <property type="protein sequence ID" value="SDQ12733.1"/>
    <property type="molecule type" value="Genomic_DNA"/>
</dbReference>
<feature type="domain" description="Polysaccharide chain length determinant N-terminal" evidence="13">
    <location>
        <begin position="4"/>
        <end position="94"/>
    </location>
</feature>
<comment type="pathway">
    <text evidence="2">Capsule biogenesis; capsule polysaccharide biosynthesis.</text>
</comment>
<evidence type="ECO:0000256" key="4">
    <source>
        <dbReference type="ARBA" id="ARBA00020739"/>
    </source>
</evidence>
<comment type="similarity">
    <text evidence="3">Belongs to the CpsC/CapA family.</text>
</comment>
<dbReference type="PANTHER" id="PTHR32309">
    <property type="entry name" value="TYROSINE-PROTEIN KINASE"/>
    <property type="match status" value="1"/>
</dbReference>
<dbReference type="PANTHER" id="PTHR32309:SF13">
    <property type="entry name" value="FERRIC ENTEROBACTIN TRANSPORT PROTEIN FEPE"/>
    <property type="match status" value="1"/>
</dbReference>
<evidence type="ECO:0000256" key="7">
    <source>
        <dbReference type="ARBA" id="ARBA00022903"/>
    </source>
</evidence>
<keyword evidence="15" id="KW-1185">Reference proteome</keyword>
<evidence type="ECO:0000256" key="3">
    <source>
        <dbReference type="ARBA" id="ARBA00006683"/>
    </source>
</evidence>
<keyword evidence="5" id="KW-1003">Cell membrane</keyword>
<dbReference type="Proteomes" id="UP000199481">
    <property type="component" value="Unassembled WGS sequence"/>
</dbReference>
<sequence length="249" mass="27426">MMNTIGMVDLFKMLKKRWWVILLLSLMGVALTTALTNYVLTPRYSSTTQLLVSGQGMNTKSIELGEIETNIQMINTYRDIIEDPVVIDKVINELGNTMSDVELQQKVDVITQDDSQIFGIKVIDTNPNRAAKIANLMAATFQDNIDGIINVENVAILSKAKVNAVPISPNLPLNQVVGLLVGFLLGMILSIILETMDKKVHDEKVITEKLGWIHLGNISEMTKSETVSEEKKAGFTVSSNHVKKALGGD</sequence>
<dbReference type="RefSeq" id="WP_089975444.1">
    <property type="nucleotide sequence ID" value="NZ_CP084916.1"/>
</dbReference>
<evidence type="ECO:0000256" key="5">
    <source>
        <dbReference type="ARBA" id="ARBA00022475"/>
    </source>
</evidence>
<comment type="function">
    <text evidence="11">Required for CpsD phosphorylation. Involved in the regulation of capsular polysaccharide biosynthesis. May be part of a complex that directs the coordinated polymerization and export to the cell surface of the capsular polysaccharide.</text>
</comment>
<evidence type="ECO:0000256" key="6">
    <source>
        <dbReference type="ARBA" id="ARBA00022692"/>
    </source>
</evidence>
<evidence type="ECO:0000256" key="9">
    <source>
        <dbReference type="ARBA" id="ARBA00023136"/>
    </source>
</evidence>
<keyword evidence="10" id="KW-0270">Exopolysaccharide synthesis</keyword>
<name>A0A1H0YCB3_9LACT</name>
<keyword evidence="6 12" id="KW-0812">Transmembrane</keyword>